<organism evidence="2">
    <name type="scientific">Cucumis melo</name>
    <name type="common">Muskmelon</name>
    <dbReference type="NCBI Taxonomy" id="3656"/>
    <lineage>
        <taxon>Eukaryota</taxon>
        <taxon>Viridiplantae</taxon>
        <taxon>Streptophyta</taxon>
        <taxon>Embryophyta</taxon>
        <taxon>Tracheophyta</taxon>
        <taxon>Spermatophyta</taxon>
        <taxon>Magnoliopsida</taxon>
        <taxon>eudicotyledons</taxon>
        <taxon>Gunneridae</taxon>
        <taxon>Pentapetalae</taxon>
        <taxon>rosids</taxon>
        <taxon>fabids</taxon>
        <taxon>Cucurbitales</taxon>
        <taxon>Cucurbitaceae</taxon>
        <taxon>Benincaseae</taxon>
        <taxon>Cucumis</taxon>
    </lineage>
</organism>
<proteinExistence type="predicted"/>
<dbReference type="Gramene" id="MELO3C021961.2.1">
    <property type="protein sequence ID" value="MELO3C021961.2.1"/>
    <property type="gene ID" value="MELO3C021961.2"/>
</dbReference>
<accession>A0A9I9DRA9</accession>
<protein>
    <submittedName>
        <fullName evidence="2">Uncharacterized protein</fullName>
    </submittedName>
</protein>
<feature type="compositionally biased region" description="Polar residues" evidence="1">
    <location>
        <begin position="37"/>
        <end position="50"/>
    </location>
</feature>
<feature type="region of interest" description="Disordered" evidence="1">
    <location>
        <begin position="1"/>
        <end position="74"/>
    </location>
</feature>
<name>A0A9I9DRA9_CUCME</name>
<sequence length="74" mass="8245">MKRSEAEENAVCPNLKEKLAPVPTDPGTASIAKAIPNTATTPFPQIFRTTHLNRRNDQPWPHKPKSTEPISIEE</sequence>
<evidence type="ECO:0000256" key="1">
    <source>
        <dbReference type="SAM" id="MobiDB-lite"/>
    </source>
</evidence>
<evidence type="ECO:0000313" key="2">
    <source>
        <dbReference type="EnsemblPlants" id="MELO3C021961.2.1"/>
    </source>
</evidence>
<reference evidence="2" key="1">
    <citation type="submission" date="2023-03" db="UniProtKB">
        <authorList>
            <consortium name="EnsemblPlants"/>
        </authorList>
    </citation>
    <scope>IDENTIFICATION</scope>
</reference>
<dbReference type="AlphaFoldDB" id="A0A9I9DRA9"/>
<dbReference type="EnsemblPlants" id="MELO3C021961.2.1">
    <property type="protein sequence ID" value="MELO3C021961.2.1"/>
    <property type="gene ID" value="MELO3C021961.2"/>
</dbReference>